<dbReference type="AlphaFoldDB" id="A0AAE1CV90"/>
<keyword evidence="2" id="KW-1185">Reference proteome</keyword>
<evidence type="ECO:0000313" key="2">
    <source>
        <dbReference type="Proteomes" id="UP001283361"/>
    </source>
</evidence>
<organism evidence="1 2">
    <name type="scientific">Elysia crispata</name>
    <name type="common">lettuce slug</name>
    <dbReference type="NCBI Taxonomy" id="231223"/>
    <lineage>
        <taxon>Eukaryota</taxon>
        <taxon>Metazoa</taxon>
        <taxon>Spiralia</taxon>
        <taxon>Lophotrochozoa</taxon>
        <taxon>Mollusca</taxon>
        <taxon>Gastropoda</taxon>
        <taxon>Heterobranchia</taxon>
        <taxon>Euthyneura</taxon>
        <taxon>Panpulmonata</taxon>
        <taxon>Sacoglossa</taxon>
        <taxon>Placobranchoidea</taxon>
        <taxon>Plakobranchidae</taxon>
        <taxon>Elysia</taxon>
    </lineage>
</organism>
<dbReference type="EMBL" id="JAWDGP010006562">
    <property type="protein sequence ID" value="KAK3738912.1"/>
    <property type="molecule type" value="Genomic_DNA"/>
</dbReference>
<dbReference type="Proteomes" id="UP001283361">
    <property type="component" value="Unassembled WGS sequence"/>
</dbReference>
<protein>
    <submittedName>
        <fullName evidence="1">Uncharacterized protein</fullName>
    </submittedName>
</protein>
<reference evidence="1" key="1">
    <citation type="journal article" date="2023" name="G3 (Bethesda)">
        <title>A reference genome for the long-term kleptoplast-retaining sea slug Elysia crispata morphotype clarki.</title>
        <authorList>
            <person name="Eastman K.E."/>
            <person name="Pendleton A.L."/>
            <person name="Shaikh M.A."/>
            <person name="Suttiyut T."/>
            <person name="Ogas R."/>
            <person name="Tomko P."/>
            <person name="Gavelis G."/>
            <person name="Widhalm J.R."/>
            <person name="Wisecaver J.H."/>
        </authorList>
    </citation>
    <scope>NUCLEOTIDE SEQUENCE</scope>
    <source>
        <strain evidence="1">ECLA1</strain>
    </source>
</reference>
<evidence type="ECO:0000313" key="1">
    <source>
        <dbReference type="EMBL" id="KAK3738912.1"/>
    </source>
</evidence>
<sequence length="75" mass="8491">MDINRKSFNCLFEPTTMEADPNSNTSKNSYGVTNQVIVDLEQFRNGLGLITQPVRPGQVSPYKFNQINNEGLRQD</sequence>
<comment type="caution">
    <text evidence="1">The sequence shown here is derived from an EMBL/GenBank/DDBJ whole genome shotgun (WGS) entry which is preliminary data.</text>
</comment>
<proteinExistence type="predicted"/>
<gene>
    <name evidence="1" type="ORF">RRG08_006480</name>
</gene>
<name>A0AAE1CV90_9GAST</name>
<accession>A0AAE1CV90</accession>